<reference evidence="2" key="1">
    <citation type="journal article" date="2020" name="Nature">
        <title>Giant virus diversity and host interactions through global metagenomics.</title>
        <authorList>
            <person name="Schulz F."/>
            <person name="Roux S."/>
            <person name="Paez-Espino D."/>
            <person name="Jungbluth S."/>
            <person name="Walsh D.A."/>
            <person name="Denef V.J."/>
            <person name="McMahon K.D."/>
            <person name="Konstantinidis K.T."/>
            <person name="Eloe-Fadrosh E.A."/>
            <person name="Kyrpides N.C."/>
            <person name="Woyke T."/>
        </authorList>
    </citation>
    <scope>NUCLEOTIDE SEQUENCE</scope>
    <source>
        <strain evidence="2">GVMAG-M-3300027759-42</strain>
    </source>
</reference>
<proteinExistence type="predicted"/>
<feature type="compositionally biased region" description="Basic residues" evidence="1">
    <location>
        <begin position="1"/>
        <end position="25"/>
    </location>
</feature>
<accession>A0A6C0LAC0</accession>
<evidence type="ECO:0000256" key="1">
    <source>
        <dbReference type="SAM" id="MobiDB-lite"/>
    </source>
</evidence>
<protein>
    <submittedName>
        <fullName evidence="2">Uncharacterized protein</fullName>
    </submittedName>
</protein>
<dbReference type="EMBL" id="MN740443">
    <property type="protein sequence ID" value="QHU26598.1"/>
    <property type="molecule type" value="Genomic_DNA"/>
</dbReference>
<feature type="region of interest" description="Disordered" evidence="1">
    <location>
        <begin position="1"/>
        <end position="31"/>
    </location>
</feature>
<organism evidence="2">
    <name type="scientific">viral metagenome</name>
    <dbReference type="NCBI Taxonomy" id="1070528"/>
    <lineage>
        <taxon>unclassified sequences</taxon>
        <taxon>metagenomes</taxon>
        <taxon>organismal metagenomes</taxon>
    </lineage>
</organism>
<name>A0A6C0LAC0_9ZZZZ</name>
<sequence>MPSKRQRTAGKRQRRNSRKTRRIRRRGGENIIKEDRDAGREALVHEHRLYNVIDKFKTKFPNEMKVTNKNFVDFLNEDLDKNLIKNLITDKDVRISTAIDAISTIKDKGERSYLTNKLAEDIGKVDKEDLKRIFNSDNILKLCKLDEAIEQAFIEKDIVKKGKFFGYSIVK</sequence>
<evidence type="ECO:0000313" key="2">
    <source>
        <dbReference type="EMBL" id="QHU26598.1"/>
    </source>
</evidence>
<dbReference type="AlphaFoldDB" id="A0A6C0LAC0"/>